<name>A0ABV5X4D2_9MICO</name>
<dbReference type="SUPFAM" id="SSF47413">
    <property type="entry name" value="lambda repressor-like DNA-binding domains"/>
    <property type="match status" value="1"/>
</dbReference>
<keyword evidence="3" id="KW-1185">Reference proteome</keyword>
<sequence length="79" mass="8361">MQLSKAEVARLVHKPEPWVGRRANGSTPFTLDDLDLIESVIGISADYLFTGNAESRRPVGPDGGSSGVVHPPGLEPGTH</sequence>
<protein>
    <submittedName>
        <fullName evidence="2">Helix-turn-helix domain-containing protein</fullName>
    </submittedName>
</protein>
<reference evidence="2 3" key="1">
    <citation type="submission" date="2024-09" db="EMBL/GenBank/DDBJ databases">
        <authorList>
            <person name="Sun Q."/>
            <person name="Mori K."/>
        </authorList>
    </citation>
    <scope>NUCLEOTIDE SEQUENCE [LARGE SCALE GENOMIC DNA]</scope>
    <source>
        <strain evidence="2 3">JCM 11683</strain>
    </source>
</reference>
<dbReference type="RefSeq" id="WP_376841239.1">
    <property type="nucleotide sequence ID" value="NZ_JBHMAU010000075.1"/>
</dbReference>
<evidence type="ECO:0000256" key="1">
    <source>
        <dbReference type="SAM" id="MobiDB-lite"/>
    </source>
</evidence>
<dbReference type="CDD" id="cd00093">
    <property type="entry name" value="HTH_XRE"/>
    <property type="match status" value="1"/>
</dbReference>
<dbReference type="Proteomes" id="UP001589707">
    <property type="component" value="Unassembled WGS sequence"/>
</dbReference>
<proteinExistence type="predicted"/>
<dbReference type="InterPro" id="IPR010982">
    <property type="entry name" value="Lambda_DNA-bd_dom_sf"/>
</dbReference>
<comment type="caution">
    <text evidence="2">The sequence shown here is derived from an EMBL/GenBank/DDBJ whole genome shotgun (WGS) entry which is preliminary data.</text>
</comment>
<evidence type="ECO:0000313" key="3">
    <source>
        <dbReference type="Proteomes" id="UP001589707"/>
    </source>
</evidence>
<gene>
    <name evidence="2" type="ORF">ACFFN1_13045</name>
</gene>
<feature type="region of interest" description="Disordered" evidence="1">
    <location>
        <begin position="53"/>
        <end position="79"/>
    </location>
</feature>
<accession>A0ABV5X4D2</accession>
<evidence type="ECO:0000313" key="2">
    <source>
        <dbReference type="EMBL" id="MFB9777315.1"/>
    </source>
</evidence>
<dbReference type="InterPro" id="IPR001387">
    <property type="entry name" value="Cro/C1-type_HTH"/>
</dbReference>
<organism evidence="2 3">
    <name type="scientific">Brevibacterium otitidis</name>
    <dbReference type="NCBI Taxonomy" id="53364"/>
    <lineage>
        <taxon>Bacteria</taxon>
        <taxon>Bacillati</taxon>
        <taxon>Actinomycetota</taxon>
        <taxon>Actinomycetes</taxon>
        <taxon>Micrococcales</taxon>
        <taxon>Brevibacteriaceae</taxon>
        <taxon>Brevibacterium</taxon>
    </lineage>
</organism>
<dbReference type="EMBL" id="JBHMAU010000075">
    <property type="protein sequence ID" value="MFB9777315.1"/>
    <property type="molecule type" value="Genomic_DNA"/>
</dbReference>